<dbReference type="SUPFAM" id="SSF54495">
    <property type="entry name" value="UBC-like"/>
    <property type="match status" value="1"/>
</dbReference>
<dbReference type="EMBL" id="JAEPRD010000042">
    <property type="protein sequence ID" value="KAG2204645.1"/>
    <property type="molecule type" value="Genomic_DNA"/>
</dbReference>
<evidence type="ECO:0000313" key="5">
    <source>
        <dbReference type="Proteomes" id="UP000603453"/>
    </source>
</evidence>
<keyword evidence="5" id="KW-1185">Reference proteome</keyword>
<feature type="region of interest" description="Disordered" evidence="2">
    <location>
        <begin position="224"/>
        <end position="248"/>
    </location>
</feature>
<dbReference type="InterPro" id="IPR040213">
    <property type="entry name" value="GIR2-like"/>
</dbReference>
<accession>A0A8H7R6P3</accession>
<dbReference type="Pfam" id="PF05773">
    <property type="entry name" value="RWD"/>
    <property type="match status" value="1"/>
</dbReference>
<dbReference type="InterPro" id="IPR032378">
    <property type="entry name" value="ZC3H15/TMA46_C"/>
</dbReference>
<dbReference type="Pfam" id="PF16543">
    <property type="entry name" value="DFRP_C"/>
    <property type="match status" value="1"/>
</dbReference>
<dbReference type="OrthoDB" id="277175at2759"/>
<feature type="non-terminal residue" evidence="4">
    <location>
        <position position="1"/>
    </location>
</feature>
<feature type="coiled-coil region" evidence="1">
    <location>
        <begin position="113"/>
        <end position="147"/>
    </location>
</feature>
<dbReference type="FunFam" id="3.10.110.10:FF:000050">
    <property type="entry name" value="eIF-2-alpha kinase GCN2"/>
    <property type="match status" value="1"/>
</dbReference>
<dbReference type="GO" id="GO:0010468">
    <property type="term" value="P:regulation of gene expression"/>
    <property type="evidence" value="ECO:0007669"/>
    <property type="project" value="UniProtKB-ARBA"/>
</dbReference>
<dbReference type="CDD" id="cd23823">
    <property type="entry name" value="RWD_GCN2"/>
    <property type="match status" value="1"/>
</dbReference>
<feature type="domain" description="RWD" evidence="3">
    <location>
        <begin position="20"/>
        <end position="123"/>
    </location>
</feature>
<name>A0A8H7R6P3_9FUNG</name>
<dbReference type="GO" id="GO:0009893">
    <property type="term" value="P:positive regulation of metabolic process"/>
    <property type="evidence" value="ECO:0007669"/>
    <property type="project" value="UniProtKB-ARBA"/>
</dbReference>
<dbReference type="InterPro" id="IPR016135">
    <property type="entry name" value="UBQ-conjugating_enzyme/RWD"/>
</dbReference>
<dbReference type="Gene3D" id="6.20.400.10">
    <property type="match status" value="1"/>
</dbReference>
<dbReference type="AlphaFoldDB" id="A0A8H7R6P3"/>
<dbReference type="Gene3D" id="3.10.110.10">
    <property type="entry name" value="Ubiquitin Conjugating Enzyme"/>
    <property type="match status" value="1"/>
</dbReference>
<protein>
    <recommendedName>
        <fullName evidence="3">RWD domain-containing protein</fullName>
    </recommendedName>
</protein>
<dbReference type="PANTHER" id="PTHR12292">
    <property type="entry name" value="RWD DOMAIN-CONTAINING PROTEIN"/>
    <property type="match status" value="1"/>
</dbReference>
<dbReference type="InterPro" id="IPR006575">
    <property type="entry name" value="RWD_dom"/>
</dbReference>
<evidence type="ECO:0000256" key="2">
    <source>
        <dbReference type="SAM" id="MobiDB-lite"/>
    </source>
</evidence>
<proteinExistence type="predicted"/>
<keyword evidence="1" id="KW-0175">Coiled coil</keyword>
<evidence type="ECO:0000256" key="1">
    <source>
        <dbReference type="SAM" id="Coils"/>
    </source>
</evidence>
<dbReference type="GO" id="GO:0033554">
    <property type="term" value="P:cellular response to stress"/>
    <property type="evidence" value="ECO:0007669"/>
    <property type="project" value="UniProtKB-ARBA"/>
</dbReference>
<reference evidence="4" key="1">
    <citation type="submission" date="2020-12" db="EMBL/GenBank/DDBJ databases">
        <title>Metabolic potential, ecology and presence of endohyphal bacteria is reflected in genomic diversity of Mucoromycotina.</title>
        <authorList>
            <person name="Muszewska A."/>
            <person name="Okrasinska A."/>
            <person name="Steczkiewicz K."/>
            <person name="Drgas O."/>
            <person name="Orlowska M."/>
            <person name="Perlinska-Lenart U."/>
            <person name="Aleksandrzak-Piekarczyk T."/>
            <person name="Szatraj K."/>
            <person name="Zielenkiewicz U."/>
            <person name="Pilsyk S."/>
            <person name="Malc E."/>
            <person name="Mieczkowski P."/>
            <person name="Kruszewska J.S."/>
            <person name="Biernat P."/>
            <person name="Pawlowska J."/>
        </authorList>
    </citation>
    <scope>NUCLEOTIDE SEQUENCE</scope>
    <source>
        <strain evidence="4">WA0000017839</strain>
    </source>
</reference>
<organism evidence="4 5">
    <name type="scientific">Mucor saturninus</name>
    <dbReference type="NCBI Taxonomy" id="64648"/>
    <lineage>
        <taxon>Eukaryota</taxon>
        <taxon>Fungi</taxon>
        <taxon>Fungi incertae sedis</taxon>
        <taxon>Mucoromycota</taxon>
        <taxon>Mucoromycotina</taxon>
        <taxon>Mucoromycetes</taxon>
        <taxon>Mucorales</taxon>
        <taxon>Mucorineae</taxon>
        <taxon>Mucoraceae</taxon>
        <taxon>Mucor</taxon>
    </lineage>
</organism>
<gene>
    <name evidence="4" type="ORF">INT47_011940</name>
</gene>
<evidence type="ECO:0000259" key="3">
    <source>
        <dbReference type="PROSITE" id="PS50908"/>
    </source>
</evidence>
<evidence type="ECO:0000313" key="4">
    <source>
        <dbReference type="EMBL" id="KAG2204645.1"/>
    </source>
</evidence>
<sequence length="248" mass="28782">TLELNKKTKEPADYLEEQQNEIEALESIYPDEFQAISEKEFKISIYPDEQDEDHPRAISLQVKYTPTYPDELPEYDIKTLEGQIPTSYYTKMKDAVKEAAEESVGMAMIFTMVSIIKEELDNIMLDVQRAEEEIINENRRKQEEAEQAKFTGTKVTVENFMAWKKTFDEEMLKKDAVLRAQKEKELKGKLTGRQLFEQDKSLAMSDAKYMDADDVSVDASLFDKEERGGALEPEDDENAVWKQFDKEE</sequence>
<comment type="caution">
    <text evidence="4">The sequence shown here is derived from an EMBL/GenBank/DDBJ whole genome shotgun (WGS) entry which is preliminary data.</text>
</comment>
<dbReference type="Proteomes" id="UP000603453">
    <property type="component" value="Unassembled WGS sequence"/>
</dbReference>
<dbReference type="GO" id="GO:0051246">
    <property type="term" value="P:regulation of protein metabolic process"/>
    <property type="evidence" value="ECO:0007669"/>
    <property type="project" value="UniProtKB-ARBA"/>
</dbReference>
<dbReference type="PROSITE" id="PS50908">
    <property type="entry name" value="RWD"/>
    <property type="match status" value="1"/>
</dbReference>
<dbReference type="SMART" id="SM00591">
    <property type="entry name" value="RWD"/>
    <property type="match status" value="1"/>
</dbReference>